<keyword evidence="1" id="KW-0732">Signal</keyword>
<dbReference type="SUPFAM" id="SSF47090">
    <property type="entry name" value="PGBD-like"/>
    <property type="match status" value="1"/>
</dbReference>
<feature type="domain" description="Peptidoglycan binding-like" evidence="2">
    <location>
        <begin position="67"/>
        <end position="135"/>
    </location>
</feature>
<evidence type="ECO:0000313" key="3">
    <source>
        <dbReference type="EMBL" id="AWW38425.1"/>
    </source>
</evidence>
<dbReference type="InterPro" id="IPR036366">
    <property type="entry name" value="PGBDSf"/>
</dbReference>
<feature type="signal peptide" evidence="1">
    <location>
        <begin position="1"/>
        <end position="27"/>
    </location>
</feature>
<dbReference type="InterPro" id="IPR002477">
    <property type="entry name" value="Peptidoglycan-bd-like"/>
</dbReference>
<gene>
    <name evidence="3" type="ORF">DN051_18665</name>
</gene>
<dbReference type="EMBL" id="CP030073">
    <property type="protein sequence ID" value="AWW38425.1"/>
    <property type="molecule type" value="Genomic_DNA"/>
</dbReference>
<dbReference type="AlphaFoldDB" id="A0A2Z4IZV2"/>
<keyword evidence="4" id="KW-1185">Reference proteome</keyword>
<dbReference type="RefSeq" id="WP_053756541.1">
    <property type="nucleotide sequence ID" value="NZ_CBDRHE010000016.1"/>
</dbReference>
<dbReference type="InterPro" id="IPR036365">
    <property type="entry name" value="PGBD-like_sf"/>
</dbReference>
<dbReference type="KEGG" id="scad:DN051_18665"/>
<evidence type="ECO:0000313" key="4">
    <source>
        <dbReference type="Proteomes" id="UP000249616"/>
    </source>
</evidence>
<protein>
    <submittedName>
        <fullName evidence="3">Peptidoglycan-binding protein</fullName>
    </submittedName>
</protein>
<name>A0A2Z4IZV2_9ACTN</name>
<accession>A0A2Z4IZV2</accession>
<evidence type="ECO:0000256" key="1">
    <source>
        <dbReference type="SAM" id="SignalP"/>
    </source>
</evidence>
<sequence>MKRAIELIVVMAAALASTTVFVSPASAAVPTCNTVKTLTNNDPDIKVPAYSGTGSTTCGLEQGNYNNAAVTELQKALNRCYYRYYGIPAGNFWPIAEDGDFGSKTREALRRAQAHHTSEPADIDGEYGPITRDLLDFRTAQGDGCWYVT</sequence>
<dbReference type="GeneID" id="32594762"/>
<dbReference type="Proteomes" id="UP000249616">
    <property type="component" value="Chromosome"/>
</dbReference>
<dbReference type="Gene3D" id="1.10.101.10">
    <property type="entry name" value="PGBD-like superfamily/PGBD"/>
    <property type="match status" value="1"/>
</dbReference>
<organism evidence="3 4">
    <name type="scientific">Streptomyces cadmiisoli</name>
    <dbReference type="NCBI Taxonomy" id="2184053"/>
    <lineage>
        <taxon>Bacteria</taxon>
        <taxon>Bacillati</taxon>
        <taxon>Actinomycetota</taxon>
        <taxon>Actinomycetes</taxon>
        <taxon>Kitasatosporales</taxon>
        <taxon>Streptomycetaceae</taxon>
        <taxon>Streptomyces</taxon>
        <taxon>Streptomyces aurantiacus group</taxon>
    </lineage>
</organism>
<evidence type="ECO:0000259" key="2">
    <source>
        <dbReference type="Pfam" id="PF01471"/>
    </source>
</evidence>
<dbReference type="Pfam" id="PF01471">
    <property type="entry name" value="PG_binding_1"/>
    <property type="match status" value="1"/>
</dbReference>
<reference evidence="3 4" key="1">
    <citation type="journal article" date="2019" name="Int. J. Syst. Evol. Microbiol.">
        <title>Streptomyces cadmiisoli sp. nov., a novel actinomycete isolated from cadmium-contaminated soil.</title>
        <authorList>
            <person name="Li K."/>
            <person name="Tang X."/>
            <person name="Zhao J."/>
            <person name="Guo Y."/>
            <person name="Tang Y."/>
            <person name="Gao J."/>
        </authorList>
    </citation>
    <scope>NUCLEOTIDE SEQUENCE [LARGE SCALE GENOMIC DNA]</scope>
    <source>
        <strain evidence="3 4">ZFG47</strain>
    </source>
</reference>
<feature type="chain" id="PRO_5016435812" evidence="1">
    <location>
        <begin position="28"/>
        <end position="149"/>
    </location>
</feature>
<proteinExistence type="predicted"/>